<dbReference type="EMBL" id="MDEK01000003">
    <property type="protein sequence ID" value="PPU84350.1"/>
    <property type="molecule type" value="Genomic_DNA"/>
</dbReference>
<dbReference type="InterPro" id="IPR036291">
    <property type="entry name" value="NAD(P)-bd_dom_sf"/>
</dbReference>
<evidence type="ECO:0000259" key="1">
    <source>
        <dbReference type="Pfam" id="PF01370"/>
    </source>
</evidence>
<dbReference type="PANTHER" id="PTHR43245">
    <property type="entry name" value="BIFUNCTIONAL POLYMYXIN RESISTANCE PROTEIN ARNA"/>
    <property type="match status" value="1"/>
</dbReference>
<dbReference type="InterPro" id="IPR050177">
    <property type="entry name" value="Lipid_A_modif_metabolic_enz"/>
</dbReference>
<dbReference type="GeneID" id="93879428"/>
<dbReference type="PANTHER" id="PTHR43245:SF54">
    <property type="entry name" value="BLL0593 PROTEIN"/>
    <property type="match status" value="1"/>
</dbReference>
<gene>
    <name evidence="2" type="ORF">XsacCFBP4641_04605</name>
</gene>
<organism evidence="2 3">
    <name type="scientific">Xanthomonas sacchari</name>
    <dbReference type="NCBI Taxonomy" id="56458"/>
    <lineage>
        <taxon>Bacteria</taxon>
        <taxon>Pseudomonadati</taxon>
        <taxon>Pseudomonadota</taxon>
        <taxon>Gammaproteobacteria</taxon>
        <taxon>Lysobacterales</taxon>
        <taxon>Lysobacteraceae</taxon>
        <taxon>Xanthomonas</taxon>
    </lineage>
</organism>
<dbReference type="Pfam" id="PF01370">
    <property type="entry name" value="Epimerase"/>
    <property type="match status" value="1"/>
</dbReference>
<dbReference type="Gene3D" id="3.40.50.720">
    <property type="entry name" value="NAD(P)-binding Rossmann-like Domain"/>
    <property type="match status" value="1"/>
</dbReference>
<sequence length="303" mass="32780">MPIASPLKIVVTGSAGRVGRAIHIRLSREHRVSGFDRTPCSTADWVGDLDDVALLARALQGADAVIHTAALHAPHVAHVPAARFRQVNVDGTRRVLDAAAAAGVRRIVFTSTTALYGSAATPEGTAAWVDETLAPQPQTIYHHTKLEAEALLREAADQGGPSVRILRMSRCFPEPVNVMAAFRLHRGIDARDVAEAHAAALRHAGPASATFVISGATPFQREDCAELHRTAPAVLRRRAPELVDAFKQRGWTLPARIDRVYSAQHAMQALDWRPRYGFAEVLVQYDQHVPEVLPPGDGAAARE</sequence>
<dbReference type="InterPro" id="IPR001509">
    <property type="entry name" value="Epimerase_deHydtase"/>
</dbReference>
<comment type="caution">
    <text evidence="2">The sequence shown here is derived from an EMBL/GenBank/DDBJ whole genome shotgun (WGS) entry which is preliminary data.</text>
</comment>
<dbReference type="SUPFAM" id="SSF51735">
    <property type="entry name" value="NAD(P)-binding Rossmann-fold domains"/>
    <property type="match status" value="1"/>
</dbReference>
<feature type="domain" description="NAD-dependent epimerase/dehydratase" evidence="1">
    <location>
        <begin position="9"/>
        <end position="171"/>
    </location>
</feature>
<evidence type="ECO:0000313" key="3">
    <source>
        <dbReference type="Proteomes" id="UP000247346"/>
    </source>
</evidence>
<evidence type="ECO:0000313" key="2">
    <source>
        <dbReference type="EMBL" id="PPU84350.1"/>
    </source>
</evidence>
<proteinExistence type="predicted"/>
<protein>
    <submittedName>
        <fullName evidence="2">NAD(P)-dependent oxidoreductase</fullName>
    </submittedName>
</protein>
<name>A0A2P5Z7Q2_9XANT</name>
<reference evidence="2 3" key="1">
    <citation type="submission" date="2016-08" db="EMBL/GenBank/DDBJ databases">
        <authorList>
            <person name="Seilhamer J.J."/>
        </authorList>
    </citation>
    <scope>NUCLEOTIDE SEQUENCE [LARGE SCALE GENOMIC DNA]</scope>
    <source>
        <strain evidence="2 3">CFBP4641</strain>
    </source>
</reference>
<dbReference type="RefSeq" id="WP_010341466.1">
    <property type="nucleotide sequence ID" value="NZ_CP132343.1"/>
</dbReference>
<dbReference type="AlphaFoldDB" id="A0A2P5Z7Q2"/>
<dbReference type="Proteomes" id="UP000247346">
    <property type="component" value="Unassembled WGS sequence"/>
</dbReference>
<accession>A0A2P5Z7Q2</accession>
<dbReference type="STRING" id="56458.SB85_03400"/>